<keyword evidence="4" id="KW-0539">Nucleus</keyword>
<dbReference type="GO" id="GO:0046983">
    <property type="term" value="F:protein dimerization activity"/>
    <property type="evidence" value="ECO:0007669"/>
    <property type="project" value="InterPro"/>
</dbReference>
<evidence type="ECO:0000256" key="4">
    <source>
        <dbReference type="ARBA" id="ARBA00023242"/>
    </source>
</evidence>
<dbReference type="GO" id="GO:0000977">
    <property type="term" value="F:RNA polymerase II transcription regulatory region sequence-specific DNA binding"/>
    <property type="evidence" value="ECO:0007669"/>
    <property type="project" value="TreeGrafter"/>
</dbReference>
<reference evidence="7 8" key="1">
    <citation type="journal article" date="2018" name="Gigascience">
        <title>Genomes of trombidid mites reveal novel predicted allergens and laterally-transferred genes associated with secondary metabolism.</title>
        <authorList>
            <person name="Dong X."/>
            <person name="Chaisiri K."/>
            <person name="Xia D."/>
            <person name="Armstrong S.D."/>
            <person name="Fang Y."/>
            <person name="Donnelly M.J."/>
            <person name="Kadowaki T."/>
            <person name="McGarry J.W."/>
            <person name="Darby A.C."/>
            <person name="Makepeace B.L."/>
        </authorList>
    </citation>
    <scope>NUCLEOTIDE SEQUENCE [LARGE SCALE GENOMIC DNA]</scope>
    <source>
        <strain evidence="7">UoL-WK</strain>
    </source>
</reference>
<feature type="compositionally biased region" description="Polar residues" evidence="5">
    <location>
        <begin position="285"/>
        <end position="295"/>
    </location>
</feature>
<name>A0A3S3PMA0_9ACAR</name>
<keyword evidence="2" id="KW-0238">DNA-binding</keyword>
<keyword evidence="3" id="KW-0804">Transcription</keyword>
<dbReference type="PANTHER" id="PTHR23349:SF63">
    <property type="entry name" value="FER3-LIKE PROTEIN"/>
    <property type="match status" value="1"/>
</dbReference>
<dbReference type="PROSITE" id="PS50888">
    <property type="entry name" value="BHLH"/>
    <property type="match status" value="1"/>
</dbReference>
<keyword evidence="1" id="KW-0805">Transcription regulation</keyword>
<evidence type="ECO:0000256" key="3">
    <source>
        <dbReference type="ARBA" id="ARBA00023163"/>
    </source>
</evidence>
<dbReference type="Pfam" id="PF00010">
    <property type="entry name" value="HLH"/>
    <property type="match status" value="1"/>
</dbReference>
<feature type="region of interest" description="Disordered" evidence="5">
    <location>
        <begin position="274"/>
        <end position="307"/>
    </location>
</feature>
<dbReference type="AlphaFoldDB" id="A0A3S3PMA0"/>
<dbReference type="GO" id="GO:0000981">
    <property type="term" value="F:DNA-binding transcription factor activity, RNA polymerase II-specific"/>
    <property type="evidence" value="ECO:0007669"/>
    <property type="project" value="TreeGrafter"/>
</dbReference>
<keyword evidence="8" id="KW-1185">Reference proteome</keyword>
<evidence type="ECO:0000313" key="7">
    <source>
        <dbReference type="EMBL" id="RWS04364.1"/>
    </source>
</evidence>
<organism evidence="7 8">
    <name type="scientific">Dinothrombium tinctorium</name>
    <dbReference type="NCBI Taxonomy" id="1965070"/>
    <lineage>
        <taxon>Eukaryota</taxon>
        <taxon>Metazoa</taxon>
        <taxon>Ecdysozoa</taxon>
        <taxon>Arthropoda</taxon>
        <taxon>Chelicerata</taxon>
        <taxon>Arachnida</taxon>
        <taxon>Acari</taxon>
        <taxon>Acariformes</taxon>
        <taxon>Trombidiformes</taxon>
        <taxon>Prostigmata</taxon>
        <taxon>Anystina</taxon>
        <taxon>Parasitengona</taxon>
        <taxon>Trombidioidea</taxon>
        <taxon>Trombidiidae</taxon>
        <taxon>Dinothrombium</taxon>
    </lineage>
</organism>
<feature type="region of interest" description="Disordered" evidence="5">
    <location>
        <begin position="1"/>
        <end position="26"/>
    </location>
</feature>
<evidence type="ECO:0000256" key="2">
    <source>
        <dbReference type="ARBA" id="ARBA00023125"/>
    </source>
</evidence>
<dbReference type="PANTHER" id="PTHR23349">
    <property type="entry name" value="BASIC HELIX-LOOP-HELIX TRANSCRIPTION FACTOR, TWIST"/>
    <property type="match status" value="1"/>
</dbReference>
<proteinExistence type="predicted"/>
<dbReference type="GO" id="GO:0032502">
    <property type="term" value="P:developmental process"/>
    <property type="evidence" value="ECO:0007669"/>
    <property type="project" value="TreeGrafter"/>
</dbReference>
<dbReference type="InterPro" id="IPR036638">
    <property type="entry name" value="HLH_DNA-bd_sf"/>
</dbReference>
<evidence type="ECO:0000256" key="1">
    <source>
        <dbReference type="ARBA" id="ARBA00023015"/>
    </source>
</evidence>
<dbReference type="STRING" id="1965070.A0A3S3PMA0"/>
<evidence type="ECO:0000259" key="6">
    <source>
        <dbReference type="PROSITE" id="PS50888"/>
    </source>
</evidence>
<dbReference type="OrthoDB" id="6375462at2759"/>
<gene>
    <name evidence="7" type="ORF">B4U79_09751</name>
</gene>
<accession>A0A3S3PMA0</accession>
<evidence type="ECO:0000313" key="8">
    <source>
        <dbReference type="Proteomes" id="UP000285301"/>
    </source>
</evidence>
<dbReference type="SMART" id="SM00353">
    <property type="entry name" value="HLH"/>
    <property type="match status" value="1"/>
</dbReference>
<comment type="caution">
    <text evidence="7">The sequence shown here is derived from an EMBL/GenBank/DDBJ whole genome shotgun (WGS) entry which is preliminary data.</text>
</comment>
<dbReference type="InterPro" id="IPR011598">
    <property type="entry name" value="bHLH_dom"/>
</dbReference>
<dbReference type="InterPro" id="IPR050283">
    <property type="entry name" value="E-box_TF_Regulators"/>
</dbReference>
<dbReference type="Gene3D" id="4.10.280.10">
    <property type="entry name" value="Helix-loop-helix DNA-binding domain"/>
    <property type="match status" value="1"/>
</dbReference>
<dbReference type="EMBL" id="NCKU01005605">
    <property type="protein sequence ID" value="RWS04364.1"/>
    <property type="molecule type" value="Genomic_DNA"/>
</dbReference>
<sequence>MNFGNGSPSNATPVVTPAECNSSSSLGKNNGAKSCKNLTNNSRGNISSAAFIKTSACNTSLLDLSNKVSTDLAVVAAAYDFANFHTTHRLHSVHQSSGHQQTASYFNVGQNCAVDNLPSLSGWEAAHQSAAAFAATHYHNFANPCEFTAFALSDSNLVSCGAMPAMTIQRLPPNSSASRLNAGNSSCFQTNGTNMGNSCNTKISKPRRRVATIAQRRAANIRERRRMFHLNSAFDKLRKKVPTFAYEKRLSRIETLRLAIMYISFMTEVLRSSKDTQPRIPLHPNTGSYQNQPNPDHSWEASFASNEPIQCVRH</sequence>
<protein>
    <submittedName>
        <fullName evidence="7">Protein Fer3-like protein</fullName>
    </submittedName>
</protein>
<evidence type="ECO:0000256" key="5">
    <source>
        <dbReference type="SAM" id="MobiDB-lite"/>
    </source>
</evidence>
<dbReference type="Proteomes" id="UP000285301">
    <property type="component" value="Unassembled WGS sequence"/>
</dbReference>
<feature type="domain" description="BHLH" evidence="6">
    <location>
        <begin position="214"/>
        <end position="266"/>
    </location>
</feature>
<dbReference type="SUPFAM" id="SSF47459">
    <property type="entry name" value="HLH, helix-loop-helix DNA-binding domain"/>
    <property type="match status" value="1"/>
</dbReference>
<dbReference type="FunFam" id="4.10.280.10:FF:000035">
    <property type="entry name" value="Pancreas-specific transcription factor 1a"/>
    <property type="match status" value="1"/>
</dbReference>
<dbReference type="CDD" id="cd11415">
    <property type="entry name" value="bHLH_TS_FERD3L_NATO3"/>
    <property type="match status" value="1"/>
</dbReference>